<keyword evidence="3 5" id="KW-0032">Aminotransferase</keyword>
<keyword evidence="6" id="KW-1185">Reference proteome</keyword>
<proteinExistence type="inferred from homology"/>
<feature type="domain" description="Aminotransferase class I/classII large" evidence="4">
    <location>
        <begin position="25"/>
        <end position="325"/>
    </location>
</feature>
<evidence type="ECO:0000313" key="6">
    <source>
        <dbReference type="Proteomes" id="UP000533476"/>
    </source>
</evidence>
<dbReference type="GO" id="GO:0008483">
    <property type="term" value="F:transaminase activity"/>
    <property type="evidence" value="ECO:0007669"/>
    <property type="project" value="UniProtKB-KW"/>
</dbReference>
<dbReference type="Pfam" id="PF00155">
    <property type="entry name" value="Aminotran_1_2"/>
    <property type="match status" value="1"/>
</dbReference>
<dbReference type="GO" id="GO:0030170">
    <property type="term" value="F:pyridoxal phosphate binding"/>
    <property type="evidence" value="ECO:0007669"/>
    <property type="project" value="InterPro"/>
</dbReference>
<keyword evidence="2" id="KW-0663">Pyridoxal phosphate</keyword>
<protein>
    <recommendedName>
        <fullName evidence="3">Aminotransferase</fullName>
        <ecNumber evidence="3">2.6.1.-</ecNumber>
    </recommendedName>
</protein>
<evidence type="ECO:0000256" key="3">
    <source>
        <dbReference type="RuleBase" id="RU000481"/>
    </source>
</evidence>
<comment type="caution">
    <text evidence="5">The sequence shown here is derived from an EMBL/GenBank/DDBJ whole genome shotgun (WGS) entry which is preliminary data.</text>
</comment>
<dbReference type="Gene3D" id="3.90.1150.10">
    <property type="entry name" value="Aspartate Aminotransferase, domain 1"/>
    <property type="match status" value="1"/>
</dbReference>
<evidence type="ECO:0000256" key="1">
    <source>
        <dbReference type="ARBA" id="ARBA00001933"/>
    </source>
</evidence>
<dbReference type="PANTHER" id="PTHR42885">
    <property type="entry name" value="HISTIDINOL-PHOSPHATE AMINOTRANSFERASE-RELATED"/>
    <property type="match status" value="1"/>
</dbReference>
<dbReference type="CDD" id="cd00609">
    <property type="entry name" value="AAT_like"/>
    <property type="match status" value="1"/>
</dbReference>
<sequence>MDGKPAVHGGQIHRAARDLGLPLTHILDFSANINPLGPPETVRRALVQALDDICFYPDATQAEAKCVIADRYQVPEANVLISNGATEAIDLVLRAWNPTRVWILEPAFSEYRAAALRNRLAVVSVSLASPDFTAPWDRLIEEARPGDCVIWNNPHNPSGRHVRRSGFAAPLQALAERGVAVLIDESFMDFLPDEAENTAVSEALQPGSGVVVVRSLTKFLAIPGLRLGYAIADRSWVEHLDRVRDRWSVSHLAQVAGAVGLQDQAFRDDTANWLRREQQRVDAVWGPSALYQRHPTSVNFFLMRWADDERSRLLSQALFHRGILVRLCQDFSGLGLAYWRVAIRSQAENDAFHSAVQEILQEEGERWPKV</sequence>
<dbReference type="PROSITE" id="PS00105">
    <property type="entry name" value="AA_TRANSFER_CLASS_1"/>
    <property type="match status" value="1"/>
</dbReference>
<name>A0A7Y0L622_9FIRM</name>
<dbReference type="PANTHER" id="PTHR42885:SF1">
    <property type="entry name" value="THREONINE-PHOSPHATE DECARBOXYLASE"/>
    <property type="match status" value="1"/>
</dbReference>
<keyword evidence="3 5" id="KW-0808">Transferase</keyword>
<evidence type="ECO:0000313" key="5">
    <source>
        <dbReference type="EMBL" id="NMP23886.1"/>
    </source>
</evidence>
<dbReference type="InterPro" id="IPR015422">
    <property type="entry name" value="PyrdxlP-dep_Trfase_small"/>
</dbReference>
<evidence type="ECO:0000259" key="4">
    <source>
        <dbReference type="Pfam" id="PF00155"/>
    </source>
</evidence>
<dbReference type="InterPro" id="IPR015421">
    <property type="entry name" value="PyrdxlP-dep_Trfase_major"/>
</dbReference>
<dbReference type="InterPro" id="IPR015424">
    <property type="entry name" value="PyrdxlP-dep_Trfase"/>
</dbReference>
<dbReference type="AlphaFoldDB" id="A0A7Y0L622"/>
<dbReference type="Proteomes" id="UP000533476">
    <property type="component" value="Unassembled WGS sequence"/>
</dbReference>
<dbReference type="EC" id="2.6.1.-" evidence="3"/>
<dbReference type="Gene3D" id="3.40.640.10">
    <property type="entry name" value="Type I PLP-dependent aspartate aminotransferase-like (Major domain)"/>
    <property type="match status" value="1"/>
</dbReference>
<reference evidence="5 6" key="1">
    <citation type="submission" date="2020-04" db="EMBL/GenBank/DDBJ databases">
        <authorList>
            <person name="Zhang R."/>
            <person name="Schippers A."/>
        </authorList>
    </citation>
    <scope>NUCLEOTIDE SEQUENCE [LARGE SCALE GENOMIC DNA]</scope>
    <source>
        <strain evidence="5 6">DSM 109850</strain>
    </source>
</reference>
<dbReference type="SUPFAM" id="SSF53383">
    <property type="entry name" value="PLP-dependent transferases"/>
    <property type="match status" value="1"/>
</dbReference>
<accession>A0A7Y0L622</accession>
<comment type="similarity">
    <text evidence="3">Belongs to the class-I pyridoxal-phosphate-dependent aminotransferase family.</text>
</comment>
<dbReference type="EMBL" id="JABBVZ010000071">
    <property type="protein sequence ID" value="NMP23886.1"/>
    <property type="molecule type" value="Genomic_DNA"/>
</dbReference>
<dbReference type="RefSeq" id="WP_169101541.1">
    <property type="nucleotide sequence ID" value="NZ_JABBVZ010000071.1"/>
</dbReference>
<evidence type="ECO:0000256" key="2">
    <source>
        <dbReference type="ARBA" id="ARBA00022898"/>
    </source>
</evidence>
<organism evidence="5 6">
    <name type="scientific">Sulfobacillus harzensis</name>
    <dbReference type="NCBI Taxonomy" id="2729629"/>
    <lineage>
        <taxon>Bacteria</taxon>
        <taxon>Bacillati</taxon>
        <taxon>Bacillota</taxon>
        <taxon>Clostridia</taxon>
        <taxon>Eubacteriales</taxon>
        <taxon>Clostridiales Family XVII. Incertae Sedis</taxon>
        <taxon>Sulfobacillus</taxon>
    </lineage>
</organism>
<comment type="cofactor">
    <cofactor evidence="1 3">
        <name>pyridoxal 5'-phosphate</name>
        <dbReference type="ChEBI" id="CHEBI:597326"/>
    </cofactor>
</comment>
<dbReference type="InterPro" id="IPR004838">
    <property type="entry name" value="NHTrfase_class1_PyrdxlP-BS"/>
</dbReference>
<gene>
    <name evidence="5" type="ORF">HIJ39_16250</name>
</gene>
<dbReference type="InterPro" id="IPR004839">
    <property type="entry name" value="Aminotransferase_I/II_large"/>
</dbReference>